<name>A0ABV7GUY4_9RHOB</name>
<keyword evidence="3" id="KW-1185">Reference proteome</keyword>
<feature type="domain" description="AB hydrolase-1" evidence="1">
    <location>
        <begin position="24"/>
        <end position="249"/>
    </location>
</feature>
<dbReference type="PANTHER" id="PTHR43433:SF1">
    <property type="entry name" value="BLL5160 PROTEIN"/>
    <property type="match status" value="1"/>
</dbReference>
<dbReference type="InterPro" id="IPR050471">
    <property type="entry name" value="AB_hydrolase"/>
</dbReference>
<dbReference type="Proteomes" id="UP001595632">
    <property type="component" value="Unassembled WGS sequence"/>
</dbReference>
<dbReference type="PRINTS" id="PR00111">
    <property type="entry name" value="ABHYDROLASE"/>
</dbReference>
<dbReference type="InterPro" id="IPR029058">
    <property type="entry name" value="AB_hydrolase_fold"/>
</dbReference>
<evidence type="ECO:0000313" key="2">
    <source>
        <dbReference type="EMBL" id="MFC3144143.1"/>
    </source>
</evidence>
<dbReference type="Gene3D" id="3.40.50.1820">
    <property type="entry name" value="alpha/beta hydrolase"/>
    <property type="match status" value="1"/>
</dbReference>
<accession>A0ABV7GUY4</accession>
<dbReference type="SUPFAM" id="SSF53474">
    <property type="entry name" value="alpha/beta-Hydrolases"/>
    <property type="match status" value="1"/>
</dbReference>
<dbReference type="GO" id="GO:0016787">
    <property type="term" value="F:hydrolase activity"/>
    <property type="evidence" value="ECO:0007669"/>
    <property type="project" value="UniProtKB-KW"/>
</dbReference>
<sequence length="262" mass="28129">MPNAKRFHHDGAQIGYRDSGEGRPVVFVHGTGGDGEANFGGMVPHLPGRRVLRPDYAGSGLTQDATEALTLDGLVAQIVAAADHADIDTFDLVGFSLGAAVATRLAARHPGRVRKLVLIGGFVTGSDPRSRLQFQHWAHLARADPDALARLMILTGFSHDFLSGLGDLDAIVRDMVDGSNWHGVARQAELDLRVDISDDLRLVKAPTLVLANRYDQMVDPAASETIADAIEGADLRWIEGPHLALMEKPSVIGALLHDYLKA</sequence>
<proteinExistence type="predicted"/>
<reference evidence="3" key="1">
    <citation type="journal article" date="2019" name="Int. J. Syst. Evol. Microbiol.">
        <title>The Global Catalogue of Microorganisms (GCM) 10K type strain sequencing project: providing services to taxonomists for standard genome sequencing and annotation.</title>
        <authorList>
            <consortium name="The Broad Institute Genomics Platform"/>
            <consortium name="The Broad Institute Genome Sequencing Center for Infectious Disease"/>
            <person name="Wu L."/>
            <person name="Ma J."/>
        </authorList>
    </citation>
    <scope>NUCLEOTIDE SEQUENCE [LARGE SCALE GENOMIC DNA]</scope>
    <source>
        <strain evidence="3">KCTC 52366</strain>
    </source>
</reference>
<dbReference type="PANTHER" id="PTHR43433">
    <property type="entry name" value="HYDROLASE, ALPHA/BETA FOLD FAMILY PROTEIN"/>
    <property type="match status" value="1"/>
</dbReference>
<evidence type="ECO:0000259" key="1">
    <source>
        <dbReference type="Pfam" id="PF00561"/>
    </source>
</evidence>
<dbReference type="Pfam" id="PF00561">
    <property type="entry name" value="Abhydrolase_1"/>
    <property type="match status" value="1"/>
</dbReference>
<evidence type="ECO:0000313" key="3">
    <source>
        <dbReference type="Proteomes" id="UP001595632"/>
    </source>
</evidence>
<protein>
    <submittedName>
        <fullName evidence="2">Alpha/beta fold hydrolase</fullName>
    </submittedName>
</protein>
<organism evidence="2 3">
    <name type="scientific">Psychromarinibacter halotolerans</name>
    <dbReference type="NCBI Taxonomy" id="1775175"/>
    <lineage>
        <taxon>Bacteria</taxon>
        <taxon>Pseudomonadati</taxon>
        <taxon>Pseudomonadota</taxon>
        <taxon>Alphaproteobacteria</taxon>
        <taxon>Rhodobacterales</taxon>
        <taxon>Paracoccaceae</taxon>
        <taxon>Psychromarinibacter</taxon>
    </lineage>
</organism>
<dbReference type="EMBL" id="JBHRTB010000010">
    <property type="protein sequence ID" value="MFC3144143.1"/>
    <property type="molecule type" value="Genomic_DNA"/>
</dbReference>
<dbReference type="RefSeq" id="WP_275631403.1">
    <property type="nucleotide sequence ID" value="NZ_JARGYD010000001.1"/>
</dbReference>
<dbReference type="InterPro" id="IPR000073">
    <property type="entry name" value="AB_hydrolase_1"/>
</dbReference>
<comment type="caution">
    <text evidence="2">The sequence shown here is derived from an EMBL/GenBank/DDBJ whole genome shotgun (WGS) entry which is preliminary data.</text>
</comment>
<gene>
    <name evidence="2" type="ORF">ACFOGP_15590</name>
</gene>
<keyword evidence="2" id="KW-0378">Hydrolase</keyword>